<proteinExistence type="predicted"/>
<sequence length="257" mass="29254">MKEKRNDLIKQYILEKEHVTLKELETHFNVSMNTIRRDITDVLNDPRFEKVYGGVSTTNNQLISFEHRNIENKEIKQKIAETAAQLITDGDIVYIDSGTTTKYLLDYLEADITFTLITNSLDVILKAEKLSNVDILILGNMFKKSTRSFVGTTPEQVTNKYNISKAFMAATAVSMTNGLMNSDLMEYELKKEVVNKTTETYLLADATKFEKSTLLTYAPLESVDKIFTDYIFDETYQDFLTTNQIEAINVSSKNGGN</sequence>
<keyword evidence="1" id="KW-0805">Transcription regulation</keyword>
<dbReference type="SMART" id="SM00420">
    <property type="entry name" value="HTH_DEOR"/>
    <property type="match status" value="1"/>
</dbReference>
<organism evidence="5 6">
    <name type="scientific">Vagococcus salmoninarum</name>
    <dbReference type="NCBI Taxonomy" id="2739"/>
    <lineage>
        <taxon>Bacteria</taxon>
        <taxon>Bacillati</taxon>
        <taxon>Bacillota</taxon>
        <taxon>Bacilli</taxon>
        <taxon>Lactobacillales</taxon>
        <taxon>Enterococcaceae</taxon>
        <taxon>Vagococcus</taxon>
    </lineage>
</organism>
<dbReference type="InterPro" id="IPR036388">
    <property type="entry name" value="WH-like_DNA-bd_sf"/>
</dbReference>
<dbReference type="PROSITE" id="PS00894">
    <property type="entry name" value="HTH_DEOR_1"/>
    <property type="match status" value="1"/>
</dbReference>
<dbReference type="GeneID" id="98568965"/>
<evidence type="ECO:0000256" key="3">
    <source>
        <dbReference type="ARBA" id="ARBA00023163"/>
    </source>
</evidence>
<comment type="caution">
    <text evidence="5">The sequence shown here is derived from an EMBL/GenBank/DDBJ whole genome shotgun (WGS) entry which is preliminary data.</text>
</comment>
<dbReference type="SUPFAM" id="SSF100950">
    <property type="entry name" value="NagB/RpiA/CoA transferase-like"/>
    <property type="match status" value="1"/>
</dbReference>
<dbReference type="GO" id="GO:0003700">
    <property type="term" value="F:DNA-binding transcription factor activity"/>
    <property type="evidence" value="ECO:0007669"/>
    <property type="project" value="InterPro"/>
</dbReference>
<dbReference type="InterPro" id="IPR037171">
    <property type="entry name" value="NagB/RpiA_transferase-like"/>
</dbReference>
<name>A0A429ZK15_9ENTE</name>
<dbReference type="InterPro" id="IPR018356">
    <property type="entry name" value="Tscrpt_reg_HTH_DeoR_CS"/>
</dbReference>
<dbReference type="GO" id="GO:0003677">
    <property type="term" value="F:DNA binding"/>
    <property type="evidence" value="ECO:0007669"/>
    <property type="project" value="UniProtKB-KW"/>
</dbReference>
<dbReference type="Gene3D" id="1.10.10.10">
    <property type="entry name" value="Winged helix-like DNA-binding domain superfamily/Winged helix DNA-binding domain"/>
    <property type="match status" value="1"/>
</dbReference>
<dbReference type="AlphaFoldDB" id="A0A429ZK15"/>
<dbReference type="Proteomes" id="UP000287239">
    <property type="component" value="Unassembled WGS sequence"/>
</dbReference>
<reference evidence="5 6" key="1">
    <citation type="submission" date="2017-05" db="EMBL/GenBank/DDBJ databases">
        <title>Vagococcus spp. assemblies.</title>
        <authorList>
            <person name="Gulvik C.A."/>
        </authorList>
    </citation>
    <scope>NUCLEOTIDE SEQUENCE [LARGE SCALE GENOMIC DNA]</scope>
    <source>
        <strain evidence="5 6">NCFB 2777</strain>
    </source>
</reference>
<evidence type="ECO:0000256" key="2">
    <source>
        <dbReference type="ARBA" id="ARBA00023125"/>
    </source>
</evidence>
<gene>
    <name evidence="5" type="ORF">CBF35_11320</name>
</gene>
<dbReference type="RefSeq" id="WP_126781227.1">
    <property type="nucleotide sequence ID" value="NZ_CAUQJP010000034.1"/>
</dbReference>
<dbReference type="SUPFAM" id="SSF46785">
    <property type="entry name" value="Winged helix' DNA-binding domain"/>
    <property type="match status" value="1"/>
</dbReference>
<feature type="domain" description="HTH deoR-type" evidence="4">
    <location>
        <begin position="2"/>
        <end position="57"/>
    </location>
</feature>
<dbReference type="Gene3D" id="3.40.50.1360">
    <property type="match status" value="1"/>
</dbReference>
<evidence type="ECO:0000313" key="5">
    <source>
        <dbReference type="EMBL" id="RST94037.1"/>
    </source>
</evidence>
<accession>A0A429ZK15</accession>
<keyword evidence="6" id="KW-1185">Reference proteome</keyword>
<dbReference type="InterPro" id="IPR036390">
    <property type="entry name" value="WH_DNA-bd_sf"/>
</dbReference>
<dbReference type="OrthoDB" id="9797223at2"/>
<dbReference type="InterPro" id="IPR001034">
    <property type="entry name" value="DeoR_HTH"/>
</dbReference>
<dbReference type="PANTHER" id="PTHR30363:SF60">
    <property type="entry name" value="HTH-TYPE TRANSCRIPTIONAL REGULATOR IOLR"/>
    <property type="match status" value="1"/>
</dbReference>
<dbReference type="PROSITE" id="PS51000">
    <property type="entry name" value="HTH_DEOR_2"/>
    <property type="match status" value="1"/>
</dbReference>
<dbReference type="InterPro" id="IPR050313">
    <property type="entry name" value="Carb_Metab_HTH_regulators"/>
</dbReference>
<dbReference type="InterPro" id="IPR014036">
    <property type="entry name" value="DeoR-like_C"/>
</dbReference>
<dbReference type="SMART" id="SM01134">
    <property type="entry name" value="DeoRC"/>
    <property type="match status" value="1"/>
</dbReference>
<dbReference type="Pfam" id="PF08220">
    <property type="entry name" value="HTH_DeoR"/>
    <property type="match status" value="1"/>
</dbReference>
<keyword evidence="2" id="KW-0238">DNA-binding</keyword>
<evidence type="ECO:0000256" key="1">
    <source>
        <dbReference type="ARBA" id="ARBA00023015"/>
    </source>
</evidence>
<evidence type="ECO:0000313" key="6">
    <source>
        <dbReference type="Proteomes" id="UP000287239"/>
    </source>
</evidence>
<dbReference type="PANTHER" id="PTHR30363">
    <property type="entry name" value="HTH-TYPE TRANSCRIPTIONAL REGULATOR SRLR-RELATED"/>
    <property type="match status" value="1"/>
</dbReference>
<keyword evidence="3" id="KW-0804">Transcription</keyword>
<dbReference type="Pfam" id="PF00455">
    <property type="entry name" value="DeoRC"/>
    <property type="match status" value="1"/>
</dbReference>
<dbReference type="EMBL" id="NGJU01000017">
    <property type="protein sequence ID" value="RST94037.1"/>
    <property type="molecule type" value="Genomic_DNA"/>
</dbReference>
<evidence type="ECO:0000259" key="4">
    <source>
        <dbReference type="PROSITE" id="PS51000"/>
    </source>
</evidence>
<protein>
    <submittedName>
        <fullName evidence="5">DeoR family transcriptional regulator</fullName>
    </submittedName>
</protein>